<reference evidence="2 3" key="1">
    <citation type="journal article" date="2014" name="Nature">
        <title>The genome of the recently domesticated crop plant sugar beet (Beta vulgaris).</title>
        <authorList>
            <person name="Dohm J.C."/>
            <person name="Minoche A.E."/>
            <person name="Holtgrawe D."/>
            <person name="Capella-Gutierrez S."/>
            <person name="Zakrzewski F."/>
            <person name="Tafer H."/>
            <person name="Rupp O."/>
            <person name="Sorensen T.R."/>
            <person name="Stracke R."/>
            <person name="Reinhardt R."/>
            <person name="Goesmann A."/>
            <person name="Kraft T."/>
            <person name="Schulz B."/>
            <person name="Stadler P.F."/>
            <person name="Schmidt T."/>
            <person name="Gabaldon T."/>
            <person name="Lehrach H."/>
            <person name="Weisshaar B."/>
            <person name="Himmelbauer H."/>
        </authorList>
    </citation>
    <scope>NUCLEOTIDE SEQUENCE [LARGE SCALE GENOMIC DNA]</scope>
    <source>
        <tissue evidence="2">Taproot</tissue>
    </source>
</reference>
<organism evidence="2 3">
    <name type="scientific">Beta vulgaris subsp. vulgaris</name>
    <name type="common">Beet</name>
    <dbReference type="NCBI Taxonomy" id="3555"/>
    <lineage>
        <taxon>Eukaryota</taxon>
        <taxon>Viridiplantae</taxon>
        <taxon>Streptophyta</taxon>
        <taxon>Embryophyta</taxon>
        <taxon>Tracheophyta</taxon>
        <taxon>Spermatophyta</taxon>
        <taxon>Magnoliopsida</taxon>
        <taxon>eudicotyledons</taxon>
        <taxon>Gunneridae</taxon>
        <taxon>Pentapetalae</taxon>
        <taxon>Caryophyllales</taxon>
        <taxon>Chenopodiaceae</taxon>
        <taxon>Betoideae</taxon>
        <taxon>Beta</taxon>
    </lineage>
</organism>
<keyword evidence="1" id="KW-0472">Membrane</keyword>
<evidence type="ECO:0000313" key="3">
    <source>
        <dbReference type="Proteomes" id="UP000035740"/>
    </source>
</evidence>
<feature type="non-terminal residue" evidence="2">
    <location>
        <position position="1"/>
    </location>
</feature>
<dbReference type="Proteomes" id="UP000035740">
    <property type="component" value="Unassembled WGS sequence"/>
</dbReference>
<evidence type="ECO:0000313" key="2">
    <source>
        <dbReference type="EMBL" id="KMS94045.1"/>
    </source>
</evidence>
<keyword evidence="1" id="KW-0812">Transmembrane</keyword>
<gene>
    <name evidence="2" type="ORF">BVRB_025350</name>
</gene>
<proteinExistence type="predicted"/>
<name>A0A0J8DTE8_BETVV</name>
<dbReference type="EMBL" id="KQ096614">
    <property type="protein sequence ID" value="KMS94045.1"/>
    <property type="molecule type" value="Genomic_DNA"/>
</dbReference>
<keyword evidence="1" id="KW-1133">Transmembrane helix</keyword>
<dbReference type="AlphaFoldDB" id="A0A0J8DTE8"/>
<dbReference type="Gramene" id="KMS94045">
    <property type="protein sequence ID" value="KMS94045"/>
    <property type="gene ID" value="BVRB_025350"/>
</dbReference>
<feature type="transmembrane region" description="Helical" evidence="1">
    <location>
        <begin position="42"/>
        <end position="59"/>
    </location>
</feature>
<sequence length="68" mass="7553">IFAISDLPSSCVFACFVVRLCVGRLLKSAAIYTAQGAVMPTIPYFYFFVTVLSLLFIIGHRQFGVLFI</sequence>
<keyword evidence="3" id="KW-1185">Reference proteome</keyword>
<accession>A0A0J8DTE8</accession>
<protein>
    <submittedName>
        <fullName evidence="2">Uncharacterized protein</fullName>
    </submittedName>
</protein>
<evidence type="ECO:0000256" key="1">
    <source>
        <dbReference type="SAM" id="Phobius"/>
    </source>
</evidence>